<dbReference type="Proteomes" id="UP000823775">
    <property type="component" value="Unassembled WGS sequence"/>
</dbReference>
<sequence length="162" mass="18303">MSIVLSPSLLSLSPLRLHLNRLLRIHSKLYLMDQFLYHRGTGCHQLLIEIIVIGMVDNAEDLDCNQIVQIQIGEAIAVHTPVEIEIRIGNPTKIGEYAIAKSSRGAMDEHGWVPVMLIVGFKKVMELTDNMQLILNVGSVAFDDKTMKDYMEMLKHILVDHD</sequence>
<keyword evidence="2" id="KW-1185">Reference proteome</keyword>
<evidence type="ECO:0000313" key="1">
    <source>
        <dbReference type="EMBL" id="MCD9559755.1"/>
    </source>
</evidence>
<proteinExistence type="predicted"/>
<gene>
    <name evidence="1" type="ORF">HAX54_018000</name>
</gene>
<protein>
    <submittedName>
        <fullName evidence="1">Uncharacterized protein</fullName>
    </submittedName>
</protein>
<name>A0ABS8UMR6_DATST</name>
<dbReference type="EMBL" id="JACEIK010002210">
    <property type="protein sequence ID" value="MCD9559755.1"/>
    <property type="molecule type" value="Genomic_DNA"/>
</dbReference>
<comment type="caution">
    <text evidence="1">The sequence shown here is derived from an EMBL/GenBank/DDBJ whole genome shotgun (WGS) entry which is preliminary data.</text>
</comment>
<dbReference type="Gene3D" id="1.10.10.10">
    <property type="entry name" value="Winged helix-like DNA-binding domain superfamily/Winged helix DNA-binding domain"/>
    <property type="match status" value="1"/>
</dbReference>
<accession>A0ABS8UMR6</accession>
<evidence type="ECO:0000313" key="2">
    <source>
        <dbReference type="Proteomes" id="UP000823775"/>
    </source>
</evidence>
<dbReference type="InterPro" id="IPR036388">
    <property type="entry name" value="WH-like_DNA-bd_sf"/>
</dbReference>
<organism evidence="1 2">
    <name type="scientific">Datura stramonium</name>
    <name type="common">Jimsonweed</name>
    <name type="synonym">Common thornapple</name>
    <dbReference type="NCBI Taxonomy" id="4076"/>
    <lineage>
        <taxon>Eukaryota</taxon>
        <taxon>Viridiplantae</taxon>
        <taxon>Streptophyta</taxon>
        <taxon>Embryophyta</taxon>
        <taxon>Tracheophyta</taxon>
        <taxon>Spermatophyta</taxon>
        <taxon>Magnoliopsida</taxon>
        <taxon>eudicotyledons</taxon>
        <taxon>Gunneridae</taxon>
        <taxon>Pentapetalae</taxon>
        <taxon>asterids</taxon>
        <taxon>lamiids</taxon>
        <taxon>Solanales</taxon>
        <taxon>Solanaceae</taxon>
        <taxon>Solanoideae</taxon>
        <taxon>Datureae</taxon>
        <taxon>Datura</taxon>
    </lineage>
</organism>
<reference evidence="1 2" key="1">
    <citation type="journal article" date="2021" name="BMC Genomics">
        <title>Datura genome reveals duplications of psychoactive alkaloid biosynthetic genes and high mutation rate following tissue culture.</title>
        <authorList>
            <person name="Rajewski A."/>
            <person name="Carter-House D."/>
            <person name="Stajich J."/>
            <person name="Litt A."/>
        </authorList>
    </citation>
    <scope>NUCLEOTIDE SEQUENCE [LARGE SCALE GENOMIC DNA]</scope>
    <source>
        <strain evidence="1">AR-01</strain>
    </source>
</reference>